<evidence type="ECO:0008006" key="5">
    <source>
        <dbReference type="Google" id="ProtNLM"/>
    </source>
</evidence>
<evidence type="ECO:0000313" key="4">
    <source>
        <dbReference type="Proteomes" id="UP000238296"/>
    </source>
</evidence>
<dbReference type="InterPro" id="IPR037883">
    <property type="entry name" value="Knr4/Smi1-like_sf"/>
</dbReference>
<organism evidence="1 3">
    <name type="scientific">Mycobacterium talmoniae</name>
    <dbReference type="NCBI Taxonomy" id="1858794"/>
    <lineage>
        <taxon>Bacteria</taxon>
        <taxon>Bacillati</taxon>
        <taxon>Actinomycetota</taxon>
        <taxon>Actinomycetes</taxon>
        <taxon>Mycobacteriales</taxon>
        <taxon>Mycobacteriaceae</taxon>
        <taxon>Mycobacterium</taxon>
    </lineage>
</organism>
<dbReference type="EMBL" id="MLQM01000040">
    <property type="protein sequence ID" value="OHV04426.1"/>
    <property type="molecule type" value="Genomic_DNA"/>
</dbReference>
<comment type="caution">
    <text evidence="1">The sequence shown here is derived from an EMBL/GenBank/DDBJ whole genome shotgun (WGS) entry which is preliminary data.</text>
</comment>
<proteinExistence type="predicted"/>
<dbReference type="EMBL" id="PPEA01000214">
    <property type="protein sequence ID" value="PQM48288.1"/>
    <property type="molecule type" value="Genomic_DNA"/>
</dbReference>
<dbReference type="Proteomes" id="UP000238296">
    <property type="component" value="Unassembled WGS sequence"/>
</dbReference>
<name>A0A1S1NFG6_9MYCO</name>
<accession>A0A1S1NFG6</accession>
<reference evidence="2" key="3">
    <citation type="submission" date="2018-01" db="EMBL/GenBank/DDBJ databases">
        <authorList>
            <person name="Gaut B.S."/>
            <person name="Morton B.R."/>
            <person name="Clegg M.T."/>
            <person name="Duvall M.R."/>
        </authorList>
    </citation>
    <scope>NUCLEOTIDE SEQUENCE</scope>
    <source>
        <strain evidence="2">ATCC BAA-2683</strain>
    </source>
</reference>
<protein>
    <recommendedName>
        <fullName evidence="5">Knr4/Smi1-like domain-containing protein</fullName>
    </recommendedName>
</protein>
<evidence type="ECO:0000313" key="2">
    <source>
        <dbReference type="EMBL" id="PQM48288.1"/>
    </source>
</evidence>
<reference evidence="2 4" key="2">
    <citation type="journal article" date="2017" name="Int. J. Syst. Evol. Microbiol.">
        <title>Mycobacterium talmoniae sp. nov., a slowly growing mycobacterium isolated from human respiratory samples.</title>
        <authorList>
            <person name="Davidson R.M."/>
            <person name="DeGroote M.A."/>
            <person name="Marola J.L."/>
            <person name="Buss S."/>
            <person name="Jones V."/>
            <person name="McNeil M.R."/>
            <person name="Freifeld A.G."/>
            <person name="Elaine Epperson L."/>
            <person name="Hasan N.A."/>
            <person name="Jackson M."/>
            <person name="Iwen P.C."/>
            <person name="Salfinger M."/>
            <person name="Strong M."/>
        </authorList>
    </citation>
    <scope>NUCLEOTIDE SEQUENCE [LARGE SCALE GENOMIC DNA]</scope>
    <source>
        <strain evidence="2 4">ATCC BAA-2683</strain>
    </source>
</reference>
<keyword evidence="3" id="KW-1185">Reference proteome</keyword>
<dbReference type="Proteomes" id="UP000179734">
    <property type="component" value="Unassembled WGS sequence"/>
</dbReference>
<reference evidence="1 3" key="1">
    <citation type="submission" date="2016-10" db="EMBL/GenBank/DDBJ databases">
        <title>Genome sequence of Mycobacterium talmonii.</title>
        <authorList>
            <person name="Greninger A.L."/>
            <person name="Elliott B."/>
            <person name="Vasireddy S."/>
            <person name="Vasireddy R."/>
        </authorList>
    </citation>
    <scope>NUCLEOTIDE SEQUENCE [LARGE SCALE GENOMIC DNA]</scope>
    <source>
        <strain evidence="1">MO-5499</strain>
        <strain evidence="3">NE-TNMC-100812</strain>
    </source>
</reference>
<gene>
    <name evidence="1" type="ORF">BKN37_09975</name>
    <name evidence="2" type="ORF">C1Y40_01519</name>
</gene>
<sequence>MATEISQLTALIPPPTFVRRQDWHAAEKTLHTTLPDDYKTLVDTYGEGLFFDTVRLWAPGEGEHSITTAGPAEVDGFLTMIREDLADDPEPDLARLPDGQLHTVDLGGPNAAPPYLSWGIGSDGDVGFWHRTGDDPNRWPILYGQVQAWDYHPDGLLPYLIGILAGSINSNCFTGAQAHTFTAVEY</sequence>
<dbReference type="RefSeq" id="WP_071025024.1">
    <property type="nucleotide sequence ID" value="NZ_MLQM01000040.1"/>
</dbReference>
<evidence type="ECO:0000313" key="1">
    <source>
        <dbReference type="EMBL" id="OHV04426.1"/>
    </source>
</evidence>
<evidence type="ECO:0000313" key="3">
    <source>
        <dbReference type="Proteomes" id="UP000179734"/>
    </source>
</evidence>
<dbReference type="SUPFAM" id="SSF160631">
    <property type="entry name" value="SMI1/KNR4-like"/>
    <property type="match status" value="1"/>
</dbReference>
<dbReference type="AlphaFoldDB" id="A0A1S1NFG6"/>